<evidence type="ECO:0000313" key="3">
    <source>
        <dbReference type="Proteomes" id="UP000267408"/>
    </source>
</evidence>
<dbReference type="Proteomes" id="UP000267408">
    <property type="component" value="Unassembled WGS sequence"/>
</dbReference>
<feature type="compositionally biased region" description="Pro residues" evidence="1">
    <location>
        <begin position="146"/>
        <end position="159"/>
    </location>
</feature>
<reference evidence="2 3" key="1">
    <citation type="submission" date="2018-11" db="EMBL/GenBank/DDBJ databases">
        <title>Sequencing the genomes of 1000 actinobacteria strains.</title>
        <authorList>
            <person name="Klenk H.-P."/>
        </authorList>
    </citation>
    <scope>NUCLEOTIDE SEQUENCE [LARGE SCALE GENOMIC DNA]</scope>
    <source>
        <strain evidence="2 3">DSM 44780</strain>
    </source>
</reference>
<feature type="compositionally biased region" description="Low complexity" evidence="1">
    <location>
        <begin position="54"/>
        <end position="70"/>
    </location>
</feature>
<feature type="region of interest" description="Disordered" evidence="1">
    <location>
        <begin position="54"/>
        <end position="85"/>
    </location>
</feature>
<feature type="region of interest" description="Disordered" evidence="1">
    <location>
        <begin position="1"/>
        <end position="25"/>
    </location>
</feature>
<feature type="region of interest" description="Disordered" evidence="1">
    <location>
        <begin position="241"/>
        <end position="263"/>
    </location>
</feature>
<protein>
    <submittedName>
        <fullName evidence="2">Uncharacterized protein</fullName>
    </submittedName>
</protein>
<feature type="compositionally biased region" description="Gly residues" evidence="1">
    <location>
        <begin position="247"/>
        <end position="263"/>
    </location>
</feature>
<feature type="region of interest" description="Disordered" evidence="1">
    <location>
        <begin position="141"/>
        <end position="196"/>
    </location>
</feature>
<accession>A0A8G1XCA8</accession>
<proteinExistence type="predicted"/>
<sequence>MWTGAGPRRYRQRAANATTPQAAGCVPPPFTTPAIICPRAPACTPDPMPMVRSAPPARRLPGRPARLPGPGRAPNPRTPCCAADSARRRPVRPRCPMCAASRAGASSRQQAYHLPFHRPVELSCSMPMLSSVPWFWRKPAAAASPPRAPPPRPAPPWRPLPTVAAKPPAAQRPYRRSRRRSVPGSPRLARRGPGGRCGCVARRPSVRRWARGAGVMRAGWCAGCRSASSGRWCSFSVDSGRSCPGCGTSGGSRAGLRSRGGTG</sequence>
<comment type="caution">
    <text evidence="2">The sequence shown here is derived from an EMBL/GenBank/DDBJ whole genome shotgun (WGS) entry which is preliminary data.</text>
</comment>
<gene>
    <name evidence="2" type="ORF">EDD39_1131</name>
</gene>
<dbReference type="EMBL" id="RJVJ01000001">
    <property type="protein sequence ID" value="ROR42996.1"/>
    <property type="molecule type" value="Genomic_DNA"/>
</dbReference>
<name>A0A8G1XCA8_9ACTN</name>
<dbReference type="AlphaFoldDB" id="A0A8G1XCA8"/>
<evidence type="ECO:0000256" key="1">
    <source>
        <dbReference type="SAM" id="MobiDB-lite"/>
    </source>
</evidence>
<evidence type="ECO:0000313" key="2">
    <source>
        <dbReference type="EMBL" id="ROR42996.1"/>
    </source>
</evidence>
<organism evidence="2 3">
    <name type="scientific">Kitasatospora cineracea</name>
    <dbReference type="NCBI Taxonomy" id="88074"/>
    <lineage>
        <taxon>Bacteria</taxon>
        <taxon>Bacillati</taxon>
        <taxon>Actinomycetota</taxon>
        <taxon>Actinomycetes</taxon>
        <taxon>Kitasatosporales</taxon>
        <taxon>Streptomycetaceae</taxon>
        <taxon>Kitasatospora</taxon>
    </lineage>
</organism>